<reference evidence="5" key="2">
    <citation type="submission" date="2020-10" db="UniProtKB">
        <authorList>
            <consortium name="WormBaseParasite"/>
        </authorList>
    </citation>
    <scope>IDENTIFICATION</scope>
</reference>
<feature type="chain" id="PRO_5028816563" evidence="3">
    <location>
        <begin position="23"/>
        <end position="225"/>
    </location>
</feature>
<organism evidence="4 5">
    <name type="scientific">Panagrellus redivivus</name>
    <name type="common">Microworm</name>
    <dbReference type="NCBI Taxonomy" id="6233"/>
    <lineage>
        <taxon>Eukaryota</taxon>
        <taxon>Metazoa</taxon>
        <taxon>Ecdysozoa</taxon>
        <taxon>Nematoda</taxon>
        <taxon>Chromadorea</taxon>
        <taxon>Rhabditida</taxon>
        <taxon>Tylenchina</taxon>
        <taxon>Panagrolaimomorpha</taxon>
        <taxon>Panagrolaimoidea</taxon>
        <taxon>Panagrolaimidae</taxon>
        <taxon>Panagrellus</taxon>
    </lineage>
</organism>
<sequence>MLLIKNWLQHLILWIVFTKTIANFGNETLITDLSGDQNSKAFADSRCVVISVSPKLSATVLTVAQSQETIPSRIKQDLIDTETSWECRKHVDDPDVIDLCCASESAISDYTPTVKALTSLGPVRIPQLNDFLKDWNKDARQNREIIKYLIVGAIMAAISLTFFLIMLCTFNPCCKCCQIRPSADTFAQSPPSPITAASSTNGFGPPHDVIKSNQERSESRKTGEA</sequence>
<evidence type="ECO:0000256" key="1">
    <source>
        <dbReference type="SAM" id="MobiDB-lite"/>
    </source>
</evidence>
<feature type="compositionally biased region" description="Basic and acidic residues" evidence="1">
    <location>
        <begin position="208"/>
        <end position="225"/>
    </location>
</feature>
<keyword evidence="2" id="KW-0812">Transmembrane</keyword>
<protein>
    <submittedName>
        <fullName evidence="5">Uncharacterized protein</fullName>
    </submittedName>
</protein>
<feature type="transmembrane region" description="Helical" evidence="2">
    <location>
        <begin position="145"/>
        <end position="167"/>
    </location>
</feature>
<proteinExistence type="predicted"/>
<dbReference type="Proteomes" id="UP000492821">
    <property type="component" value="Unassembled WGS sequence"/>
</dbReference>
<keyword evidence="4" id="KW-1185">Reference proteome</keyword>
<feature type="region of interest" description="Disordered" evidence="1">
    <location>
        <begin position="188"/>
        <end position="225"/>
    </location>
</feature>
<dbReference type="WBParaSite" id="Pan_g14938.t1">
    <property type="protein sequence ID" value="Pan_g14938.t1"/>
    <property type="gene ID" value="Pan_g14938"/>
</dbReference>
<feature type="signal peptide" evidence="3">
    <location>
        <begin position="1"/>
        <end position="22"/>
    </location>
</feature>
<keyword evidence="3" id="KW-0732">Signal</keyword>
<dbReference type="AlphaFoldDB" id="A0A7E4V133"/>
<evidence type="ECO:0000256" key="2">
    <source>
        <dbReference type="SAM" id="Phobius"/>
    </source>
</evidence>
<accession>A0A7E4V133</accession>
<keyword evidence="2" id="KW-0472">Membrane</keyword>
<evidence type="ECO:0000256" key="3">
    <source>
        <dbReference type="SAM" id="SignalP"/>
    </source>
</evidence>
<reference evidence="4" key="1">
    <citation type="journal article" date="2013" name="Genetics">
        <title>The draft genome and transcriptome of Panagrellus redivivus are shaped by the harsh demands of a free-living lifestyle.</title>
        <authorList>
            <person name="Srinivasan J."/>
            <person name="Dillman A.R."/>
            <person name="Macchietto M.G."/>
            <person name="Heikkinen L."/>
            <person name="Lakso M."/>
            <person name="Fracchia K.M."/>
            <person name="Antoshechkin I."/>
            <person name="Mortazavi A."/>
            <person name="Wong G."/>
            <person name="Sternberg P.W."/>
        </authorList>
    </citation>
    <scope>NUCLEOTIDE SEQUENCE [LARGE SCALE GENOMIC DNA]</scope>
    <source>
        <strain evidence="4">MT8872</strain>
    </source>
</reference>
<evidence type="ECO:0000313" key="4">
    <source>
        <dbReference type="Proteomes" id="UP000492821"/>
    </source>
</evidence>
<evidence type="ECO:0000313" key="5">
    <source>
        <dbReference type="WBParaSite" id="Pan_g14938.t1"/>
    </source>
</evidence>
<name>A0A7E4V133_PANRE</name>
<keyword evidence="2" id="KW-1133">Transmembrane helix</keyword>